<proteinExistence type="predicted"/>
<dbReference type="Proteomes" id="UP001565368">
    <property type="component" value="Unassembled WGS sequence"/>
</dbReference>
<dbReference type="EMBL" id="JBBXJM010000001">
    <property type="protein sequence ID" value="KAL1412350.1"/>
    <property type="molecule type" value="Genomic_DNA"/>
</dbReference>
<reference evidence="6 7" key="1">
    <citation type="submission" date="2023-08" db="EMBL/GenBank/DDBJ databases">
        <title>Annotated Genome Sequence of Vanrija albida AlHP1.</title>
        <authorList>
            <person name="Herzog R."/>
        </authorList>
    </citation>
    <scope>NUCLEOTIDE SEQUENCE [LARGE SCALE GENOMIC DNA]</scope>
    <source>
        <strain evidence="6 7">AlHP1</strain>
    </source>
</reference>
<protein>
    <submittedName>
        <fullName evidence="6">Uncharacterized protein</fullName>
    </submittedName>
</protein>
<evidence type="ECO:0000256" key="2">
    <source>
        <dbReference type="ARBA" id="ARBA00022692"/>
    </source>
</evidence>
<evidence type="ECO:0000313" key="7">
    <source>
        <dbReference type="Proteomes" id="UP001565368"/>
    </source>
</evidence>
<evidence type="ECO:0000256" key="1">
    <source>
        <dbReference type="ARBA" id="ARBA00004370"/>
    </source>
</evidence>
<feature type="transmembrane region" description="Helical" evidence="5">
    <location>
        <begin position="191"/>
        <end position="210"/>
    </location>
</feature>
<evidence type="ECO:0000256" key="4">
    <source>
        <dbReference type="ARBA" id="ARBA00023136"/>
    </source>
</evidence>
<dbReference type="GeneID" id="95981137"/>
<keyword evidence="4 5" id="KW-0472">Membrane</keyword>
<evidence type="ECO:0000256" key="5">
    <source>
        <dbReference type="SAM" id="Phobius"/>
    </source>
</evidence>
<dbReference type="InterPro" id="IPR023395">
    <property type="entry name" value="MCP_dom_sf"/>
</dbReference>
<dbReference type="Gene3D" id="1.50.40.10">
    <property type="entry name" value="Mitochondrial carrier domain"/>
    <property type="match status" value="1"/>
</dbReference>
<feature type="transmembrane region" description="Helical" evidence="5">
    <location>
        <begin position="12"/>
        <end position="34"/>
    </location>
</feature>
<keyword evidence="2 5" id="KW-0812">Transmembrane</keyword>
<feature type="transmembrane region" description="Helical" evidence="5">
    <location>
        <begin position="70"/>
        <end position="90"/>
    </location>
</feature>
<comment type="caution">
    <text evidence="6">The sequence shown here is derived from an EMBL/GenBank/DDBJ whole genome shotgun (WGS) entry which is preliminary data.</text>
</comment>
<feature type="transmembrane region" description="Helical" evidence="5">
    <location>
        <begin position="110"/>
        <end position="138"/>
    </location>
</feature>
<organism evidence="6 7">
    <name type="scientific">Vanrija albida</name>
    <dbReference type="NCBI Taxonomy" id="181172"/>
    <lineage>
        <taxon>Eukaryota</taxon>
        <taxon>Fungi</taxon>
        <taxon>Dikarya</taxon>
        <taxon>Basidiomycota</taxon>
        <taxon>Agaricomycotina</taxon>
        <taxon>Tremellomycetes</taxon>
        <taxon>Trichosporonales</taxon>
        <taxon>Trichosporonaceae</taxon>
        <taxon>Vanrija</taxon>
    </lineage>
</organism>
<sequence>MATPLTLDQATPLHILAVSGLSLALYAPLAGALARRGGGKAAEAELAALGSYPGVVGTLKRTYASGGLRAVYRGTSVLAVRFAQVLFVTLAAAHATRPAHATSDTETNHYLLAVALALGLSVLATYPLFALHVAAVLAPAGVSTLDAVKGTPRRVATGGAALGAGVLQALTALCWSVHPVFWLAWPRVRPTGVMVAIFVAVASGLTALSLKYQGEAAGVVAAQLEAAERTGAGEAGAPLTAEV</sequence>
<keyword evidence="7" id="KW-1185">Reference proteome</keyword>
<dbReference type="RefSeq" id="XP_069212294.1">
    <property type="nucleotide sequence ID" value="XM_069348750.1"/>
</dbReference>
<keyword evidence="3 5" id="KW-1133">Transmembrane helix</keyword>
<evidence type="ECO:0000256" key="3">
    <source>
        <dbReference type="ARBA" id="ARBA00022989"/>
    </source>
</evidence>
<accession>A0ABR3QCA2</accession>
<name>A0ABR3QCA2_9TREE</name>
<comment type="subcellular location">
    <subcellularLocation>
        <location evidence="1">Membrane</location>
    </subcellularLocation>
</comment>
<gene>
    <name evidence="6" type="ORF">Q8F55_000094</name>
</gene>
<dbReference type="SUPFAM" id="SSF103506">
    <property type="entry name" value="Mitochondrial carrier"/>
    <property type="match status" value="1"/>
</dbReference>
<feature type="transmembrane region" description="Helical" evidence="5">
    <location>
        <begin position="159"/>
        <end position="185"/>
    </location>
</feature>
<evidence type="ECO:0000313" key="6">
    <source>
        <dbReference type="EMBL" id="KAL1412350.1"/>
    </source>
</evidence>